<evidence type="ECO:0000256" key="3">
    <source>
        <dbReference type="ARBA" id="ARBA00023163"/>
    </source>
</evidence>
<sequence length="157" mass="18141">MKKNKDHRTCSVGRVLEILGDRWTFMILREAFFGVRYYDQFQANLGIASNILSDRLKSLVKNGILNKKKDPEDARRVVYRFSQKGVELYSVTLALMRWGDKWLSGEEGPPLRLHHKTCGHDLEPMMCCAHCREEIRAFDVSYESGPGQDKSEEEEAD</sequence>
<dbReference type="STRING" id="1121393.SAMN02745216_04970"/>
<dbReference type="PANTHER" id="PTHR33204">
    <property type="entry name" value="TRANSCRIPTIONAL REGULATOR, MARR FAMILY"/>
    <property type="match status" value="1"/>
</dbReference>
<evidence type="ECO:0000256" key="1">
    <source>
        <dbReference type="ARBA" id="ARBA00023015"/>
    </source>
</evidence>
<dbReference type="InterPro" id="IPR036388">
    <property type="entry name" value="WH-like_DNA-bd_sf"/>
</dbReference>
<dbReference type="AlphaFoldDB" id="A0A1M6ZH28"/>
<dbReference type="PROSITE" id="PS51118">
    <property type="entry name" value="HTH_HXLR"/>
    <property type="match status" value="1"/>
</dbReference>
<keyword evidence="2" id="KW-0238">DNA-binding</keyword>
<dbReference type="InterPro" id="IPR002577">
    <property type="entry name" value="HTH_HxlR"/>
</dbReference>
<dbReference type="RefSeq" id="WP_073478962.1">
    <property type="nucleotide sequence ID" value="NZ_FQZU01000058.1"/>
</dbReference>
<protein>
    <submittedName>
        <fullName evidence="5">Transcriptional regulator, HxlR family</fullName>
    </submittedName>
</protein>
<accession>A0A1M6ZH28</accession>
<reference evidence="6" key="1">
    <citation type="submission" date="2016-11" db="EMBL/GenBank/DDBJ databases">
        <authorList>
            <person name="Varghese N."/>
            <person name="Submissions S."/>
        </authorList>
    </citation>
    <scope>NUCLEOTIDE SEQUENCE [LARGE SCALE GENOMIC DNA]</scope>
    <source>
        <strain evidence="6">DSM 16219</strain>
    </source>
</reference>
<dbReference type="PANTHER" id="PTHR33204:SF18">
    <property type="entry name" value="TRANSCRIPTIONAL REGULATORY PROTEIN"/>
    <property type="match status" value="1"/>
</dbReference>
<dbReference type="GO" id="GO:0003677">
    <property type="term" value="F:DNA binding"/>
    <property type="evidence" value="ECO:0007669"/>
    <property type="project" value="UniProtKB-KW"/>
</dbReference>
<keyword evidence="6" id="KW-1185">Reference proteome</keyword>
<dbReference type="SUPFAM" id="SSF46785">
    <property type="entry name" value="Winged helix' DNA-binding domain"/>
    <property type="match status" value="1"/>
</dbReference>
<dbReference type="EMBL" id="FQZU01000058">
    <property type="protein sequence ID" value="SHL29750.1"/>
    <property type="molecule type" value="Genomic_DNA"/>
</dbReference>
<dbReference type="OrthoDB" id="9807069at2"/>
<keyword evidence="1" id="KW-0805">Transcription regulation</keyword>
<dbReference type="Pfam" id="PF01638">
    <property type="entry name" value="HxlR"/>
    <property type="match status" value="1"/>
</dbReference>
<gene>
    <name evidence="5" type="ORF">SAMN02745216_04970</name>
</gene>
<evidence type="ECO:0000259" key="4">
    <source>
        <dbReference type="PROSITE" id="PS51118"/>
    </source>
</evidence>
<dbReference type="Gene3D" id="1.10.10.10">
    <property type="entry name" value="Winged helix-like DNA-binding domain superfamily/Winged helix DNA-binding domain"/>
    <property type="match status" value="1"/>
</dbReference>
<evidence type="ECO:0000313" key="5">
    <source>
        <dbReference type="EMBL" id="SHL29750.1"/>
    </source>
</evidence>
<dbReference type="Proteomes" id="UP000183994">
    <property type="component" value="Unassembled WGS sequence"/>
</dbReference>
<organism evidence="5 6">
    <name type="scientific">Desulfatibacillum alkenivorans DSM 16219</name>
    <dbReference type="NCBI Taxonomy" id="1121393"/>
    <lineage>
        <taxon>Bacteria</taxon>
        <taxon>Pseudomonadati</taxon>
        <taxon>Thermodesulfobacteriota</taxon>
        <taxon>Desulfobacteria</taxon>
        <taxon>Desulfobacterales</taxon>
        <taxon>Desulfatibacillaceae</taxon>
        <taxon>Desulfatibacillum</taxon>
    </lineage>
</organism>
<name>A0A1M6ZH28_9BACT</name>
<proteinExistence type="predicted"/>
<evidence type="ECO:0000313" key="6">
    <source>
        <dbReference type="Proteomes" id="UP000183994"/>
    </source>
</evidence>
<evidence type="ECO:0000256" key="2">
    <source>
        <dbReference type="ARBA" id="ARBA00023125"/>
    </source>
</evidence>
<keyword evidence="3" id="KW-0804">Transcription</keyword>
<dbReference type="InterPro" id="IPR036390">
    <property type="entry name" value="WH_DNA-bd_sf"/>
</dbReference>
<feature type="domain" description="HTH hxlR-type" evidence="4">
    <location>
        <begin position="10"/>
        <end position="107"/>
    </location>
</feature>